<evidence type="ECO:0000256" key="1">
    <source>
        <dbReference type="SAM" id="SignalP"/>
    </source>
</evidence>
<gene>
    <name evidence="3" type="ORF">AYR66_17460</name>
</gene>
<dbReference type="EMBL" id="LSTO01000001">
    <property type="protein sequence ID" value="OWW20992.1"/>
    <property type="molecule type" value="Genomic_DNA"/>
</dbReference>
<feature type="signal peptide" evidence="1">
    <location>
        <begin position="1"/>
        <end position="22"/>
    </location>
</feature>
<keyword evidence="1" id="KW-0732">Signal</keyword>
<dbReference type="InterPro" id="IPR046158">
    <property type="entry name" value="DUF6160"/>
</dbReference>
<proteinExistence type="predicted"/>
<evidence type="ECO:0000313" key="4">
    <source>
        <dbReference type="Proteomes" id="UP000197535"/>
    </source>
</evidence>
<name>A0A254TI44_9BURK</name>
<dbReference type="Pfam" id="PF19657">
    <property type="entry name" value="DUF6160"/>
    <property type="match status" value="1"/>
</dbReference>
<evidence type="ECO:0000313" key="3">
    <source>
        <dbReference type="EMBL" id="OWW20992.1"/>
    </source>
</evidence>
<comment type="caution">
    <text evidence="3">The sequence shown here is derived from an EMBL/GenBank/DDBJ whole genome shotgun (WGS) entry which is preliminary data.</text>
</comment>
<dbReference type="RefSeq" id="WP_088707846.1">
    <property type="nucleotide sequence ID" value="NZ_LSTO01000001.1"/>
</dbReference>
<sequence>MKLFKKTALAAVLSGLSLAASAMTPIADEGLSQVAGQDGVSIAASLNINIGSFTYTDTDTTGGSISFNNIGVKGLVAGTLDIINQSTFETILTASGVTFPTAFYGGGDVVQMAVPADIVVPTAALVDVTVGSIRMGGHAAGVTGPSFGSIALTDIDLRGTKVWMWAH</sequence>
<feature type="domain" description="DUF6160" evidence="2">
    <location>
        <begin position="1"/>
        <end position="82"/>
    </location>
</feature>
<dbReference type="OrthoDB" id="8755875at2"/>
<feature type="chain" id="PRO_5012445610" description="DUF6160 domain-containing protein" evidence="1">
    <location>
        <begin position="23"/>
        <end position="167"/>
    </location>
</feature>
<protein>
    <recommendedName>
        <fullName evidence="2">DUF6160 domain-containing protein</fullName>
    </recommendedName>
</protein>
<dbReference type="AlphaFoldDB" id="A0A254TI44"/>
<reference evidence="3 4" key="1">
    <citation type="submission" date="2016-02" db="EMBL/GenBank/DDBJ databases">
        <authorList>
            <person name="Wen L."/>
            <person name="He K."/>
            <person name="Yang H."/>
        </authorList>
    </citation>
    <scope>NUCLEOTIDE SEQUENCE [LARGE SCALE GENOMIC DNA]</scope>
    <source>
        <strain evidence="3 4">TSA40</strain>
    </source>
</reference>
<evidence type="ECO:0000259" key="2">
    <source>
        <dbReference type="Pfam" id="PF19657"/>
    </source>
</evidence>
<organism evidence="3 4">
    <name type="scientific">Noviherbaspirillum denitrificans</name>
    <dbReference type="NCBI Taxonomy" id="1968433"/>
    <lineage>
        <taxon>Bacteria</taxon>
        <taxon>Pseudomonadati</taxon>
        <taxon>Pseudomonadota</taxon>
        <taxon>Betaproteobacteria</taxon>
        <taxon>Burkholderiales</taxon>
        <taxon>Oxalobacteraceae</taxon>
        <taxon>Noviherbaspirillum</taxon>
    </lineage>
</organism>
<dbReference type="Proteomes" id="UP000197535">
    <property type="component" value="Unassembled WGS sequence"/>
</dbReference>
<keyword evidence="4" id="KW-1185">Reference proteome</keyword>
<accession>A0A254TI44</accession>